<dbReference type="EMBL" id="CP045810">
    <property type="protein sequence ID" value="QHN40950.1"/>
    <property type="molecule type" value="Genomic_DNA"/>
</dbReference>
<dbReference type="AlphaFoldDB" id="A0A857KRL8"/>
<name>A0A857KRL8_9ACTN</name>
<gene>
    <name evidence="1" type="ORF">GII30_18860</name>
</gene>
<evidence type="ECO:0000313" key="1">
    <source>
        <dbReference type="EMBL" id="QHN40950.1"/>
    </source>
</evidence>
<dbReference type="RefSeq" id="WP_005184617.1">
    <property type="nucleotide sequence ID" value="NZ_CP045804.1"/>
</dbReference>
<reference evidence="1" key="1">
    <citation type="journal article" date="2021" name="Nat. Microbiol.">
        <title>Cocultivation of an ultrasmall environmental parasitic bacterium with lytic ability against bacteria associated with wastewater foams.</title>
        <authorList>
            <person name="Batinovic S."/>
            <person name="Rose J.J.A."/>
            <person name="Ratcliffe J."/>
            <person name="Seviour R.J."/>
            <person name="Petrovski S."/>
        </authorList>
    </citation>
    <scope>NUCLEOTIDE SEQUENCE</scope>
    <source>
        <strain evidence="1">CON44</strain>
    </source>
</reference>
<organism evidence="1">
    <name type="scientific">Gordonia amarae</name>
    <dbReference type="NCBI Taxonomy" id="36821"/>
    <lineage>
        <taxon>Bacteria</taxon>
        <taxon>Bacillati</taxon>
        <taxon>Actinomycetota</taxon>
        <taxon>Actinomycetes</taxon>
        <taxon>Mycobacteriales</taxon>
        <taxon>Gordoniaceae</taxon>
        <taxon>Gordonia</taxon>
    </lineage>
</organism>
<accession>A0A857KRL8</accession>
<protein>
    <submittedName>
        <fullName evidence="1">Uncharacterized protein</fullName>
    </submittedName>
</protein>
<proteinExistence type="predicted"/>
<sequence length="60" mass="6705">MTCTEYQTLSDGTQVAVIAVHGVNKNPYFAAMLIGIFCERHTGDTVAQVINRIKPEFLYK</sequence>